<sequence length="115" mass="11796">MGLLRNRDLGWSGTAKAMAVMTDGRIYLSAATIGGAGRGTVTPTPALLAGFATVLGFSVGDLAAVLDMDAPDGEPSAPEVAALLWEARRLTAAQVERLTSAPRGEIRTSPNSRSG</sequence>
<organism evidence="2 3">
    <name type="scientific">Actinomadura parmotrematis</name>
    <dbReference type="NCBI Taxonomy" id="2864039"/>
    <lineage>
        <taxon>Bacteria</taxon>
        <taxon>Bacillati</taxon>
        <taxon>Actinomycetota</taxon>
        <taxon>Actinomycetes</taxon>
        <taxon>Streptosporangiales</taxon>
        <taxon>Thermomonosporaceae</taxon>
        <taxon>Actinomadura</taxon>
    </lineage>
</organism>
<keyword evidence="3" id="KW-1185">Reference proteome</keyword>
<gene>
    <name evidence="2" type="ORF">K1Y72_06780</name>
</gene>
<proteinExistence type="predicted"/>
<feature type="region of interest" description="Disordered" evidence="1">
    <location>
        <begin position="96"/>
        <end position="115"/>
    </location>
</feature>
<name>A0ABS7FRB3_9ACTN</name>
<evidence type="ECO:0000256" key="1">
    <source>
        <dbReference type="SAM" id="MobiDB-lite"/>
    </source>
</evidence>
<reference evidence="2 3" key="1">
    <citation type="submission" date="2021-07" db="EMBL/GenBank/DDBJ databases">
        <title>Actinomadura sp. PM05-2 isolated from lichen.</title>
        <authorList>
            <person name="Somphong A."/>
            <person name="Phongsopitanun W."/>
            <person name="Tanasupawat S."/>
            <person name="Peongsungnone V."/>
        </authorList>
    </citation>
    <scope>NUCLEOTIDE SEQUENCE [LARGE SCALE GENOMIC DNA]</scope>
    <source>
        <strain evidence="2 3">PM05-2</strain>
    </source>
</reference>
<comment type="caution">
    <text evidence="2">The sequence shown here is derived from an EMBL/GenBank/DDBJ whole genome shotgun (WGS) entry which is preliminary data.</text>
</comment>
<dbReference type="Proteomes" id="UP000774570">
    <property type="component" value="Unassembled WGS sequence"/>
</dbReference>
<accession>A0ABS7FRB3</accession>
<evidence type="ECO:0008006" key="4">
    <source>
        <dbReference type="Google" id="ProtNLM"/>
    </source>
</evidence>
<protein>
    <recommendedName>
        <fullName evidence="4">XRE family transcriptional regulator</fullName>
    </recommendedName>
</protein>
<dbReference type="EMBL" id="JAIBOA010000003">
    <property type="protein sequence ID" value="MBW8482063.1"/>
    <property type="molecule type" value="Genomic_DNA"/>
</dbReference>
<dbReference type="RefSeq" id="WP_220164289.1">
    <property type="nucleotide sequence ID" value="NZ_JAIBOA010000003.1"/>
</dbReference>
<evidence type="ECO:0000313" key="2">
    <source>
        <dbReference type="EMBL" id="MBW8482063.1"/>
    </source>
</evidence>
<evidence type="ECO:0000313" key="3">
    <source>
        <dbReference type="Proteomes" id="UP000774570"/>
    </source>
</evidence>